<dbReference type="PANTHER" id="PTHR43995:SF1">
    <property type="entry name" value="PRE-MRNA-PROCESSING FACTOR 19"/>
    <property type="match status" value="1"/>
</dbReference>
<dbReference type="CDD" id="cd16656">
    <property type="entry name" value="RING-Ubox_PRP19"/>
    <property type="match status" value="1"/>
</dbReference>
<feature type="domain" description="U-box" evidence="20">
    <location>
        <begin position="1"/>
        <end position="70"/>
    </location>
</feature>
<dbReference type="GO" id="GO:0061630">
    <property type="term" value="F:ubiquitin protein ligase activity"/>
    <property type="evidence" value="ECO:0007669"/>
    <property type="project" value="UniProtKB-UniRule"/>
</dbReference>
<evidence type="ECO:0000259" key="20">
    <source>
        <dbReference type="PROSITE" id="PS51698"/>
    </source>
</evidence>
<proteinExistence type="inferred from homology"/>
<dbReference type="InterPro" id="IPR019775">
    <property type="entry name" value="WD40_repeat_CS"/>
</dbReference>
<feature type="repeat" description="WD" evidence="17">
    <location>
        <begin position="468"/>
        <end position="502"/>
    </location>
</feature>
<evidence type="ECO:0000256" key="3">
    <source>
        <dbReference type="ARBA" id="ARBA00004906"/>
    </source>
</evidence>
<dbReference type="PROSITE" id="PS50294">
    <property type="entry name" value="WD_REPEATS_REGION"/>
    <property type="match status" value="4"/>
</dbReference>
<dbReference type="Pfam" id="PF08606">
    <property type="entry name" value="Prp19"/>
    <property type="match status" value="1"/>
</dbReference>
<keyword evidence="8 18" id="KW-0507">mRNA processing</keyword>
<evidence type="ECO:0000256" key="8">
    <source>
        <dbReference type="ARBA" id="ARBA00022664"/>
    </source>
</evidence>
<evidence type="ECO:0000256" key="6">
    <source>
        <dbReference type="ARBA" id="ARBA00015618"/>
    </source>
</evidence>
<dbReference type="GO" id="GO:0005654">
    <property type="term" value="C:nucleoplasm"/>
    <property type="evidence" value="ECO:0007669"/>
    <property type="project" value="UniProtKB-SubCell"/>
</dbReference>
<evidence type="ECO:0000256" key="15">
    <source>
        <dbReference type="ARBA" id="ARBA00023204"/>
    </source>
</evidence>
<dbReference type="OMA" id="SLDQHWA"/>
<comment type="catalytic activity">
    <reaction evidence="1 18">
        <text>S-ubiquitinyl-[E2 ubiquitin-conjugating enzyme]-L-cysteine + [acceptor protein]-L-lysine = [E2 ubiquitin-conjugating enzyme]-L-cysteine + N(6)-ubiquitinyl-[acceptor protein]-L-lysine.</text>
        <dbReference type="EC" id="2.3.2.27"/>
    </reaction>
</comment>
<dbReference type="GO" id="GO:0000974">
    <property type="term" value="C:Prp19 complex"/>
    <property type="evidence" value="ECO:0007669"/>
    <property type="project" value="UniProtKB-UniRule"/>
</dbReference>
<evidence type="ECO:0000256" key="19">
    <source>
        <dbReference type="SAM" id="Coils"/>
    </source>
</evidence>
<comment type="pathway">
    <text evidence="3 18">Protein modification; protein ubiquitination.</text>
</comment>
<evidence type="ECO:0000256" key="4">
    <source>
        <dbReference type="ARBA" id="ARBA00006388"/>
    </source>
</evidence>
<dbReference type="PRINTS" id="PR00320">
    <property type="entry name" value="GPROTEINBRPT"/>
</dbReference>
<dbReference type="PROSITE" id="PS50082">
    <property type="entry name" value="WD_REPEATS_2"/>
    <property type="match status" value="5"/>
</dbReference>
<evidence type="ECO:0000256" key="16">
    <source>
        <dbReference type="ARBA" id="ARBA00023242"/>
    </source>
</evidence>
<dbReference type="PROSITE" id="PS51698">
    <property type="entry name" value="U_BOX"/>
    <property type="match status" value="1"/>
</dbReference>
<keyword evidence="12 18" id="KW-0227">DNA damage</keyword>
<sequence>MFCAISGEAPQQPVVSVKSGNVFEKRLIEKYIADHGKDPVTGEELTTDDLIEVKTQPQVVPPRAPKFTSVPSILSSLQNEWDSVMLESFTLKQQYQQVRQELSHALYQNDAATRVIARLKKERDSAREALANVQAHLGTTAAAPAPAAQPSGENMEVDAAGLPADIVEKMDQTSANLSQGRRKRKPPAEHTSVDTIKTFEQTSTIPSMHTSRTPGITAVDVDHSGNFILTGGADKHVQIYDRANEKVFANLTGHTKKVTAVKFRGQEVENDVALSASADKHVRVWVPGGNKGYQMAHNVSVHSGEVTDLSVQPSKDYFVSSGMDSKWAFYDFETGKSVLEVQDEEYKAGYTTIAFHPDGMILGAGTTDSTVRIWDVKSQSAVATFGGHTGKINALAFSENGYILATASEDNLVKLWDLRKLSNTKTFTLDEGYKINALSFDYYAQYLAVGGSGVQILKAKDGAALASFTEPTAEVTGLKWSPLADSLLAAGMDRTVRYYSAP</sequence>
<protein>
    <recommendedName>
        <fullName evidence="6 18">Pre-mRNA-processing factor 19</fullName>
        <ecNumber evidence="5 18">2.3.2.27</ecNumber>
    </recommendedName>
</protein>
<evidence type="ECO:0000256" key="12">
    <source>
        <dbReference type="ARBA" id="ARBA00022763"/>
    </source>
</evidence>
<keyword evidence="15 18" id="KW-0234">DNA repair</keyword>
<dbReference type="InterPro" id="IPR036322">
    <property type="entry name" value="WD40_repeat_dom_sf"/>
</dbReference>
<name>A0A1X2HN34_SYNRA</name>
<dbReference type="Proteomes" id="UP000242180">
    <property type="component" value="Unassembled WGS sequence"/>
</dbReference>
<dbReference type="PROSITE" id="PS00678">
    <property type="entry name" value="WD_REPEATS_1"/>
    <property type="match status" value="2"/>
</dbReference>
<comment type="function">
    <text evidence="18">Ubiquitin-protein ligase which is mainly involved pre-mRNA splicing and DNA repair. Required for pre-mRNA splicing as component of the spliceosome.</text>
</comment>
<evidence type="ECO:0000256" key="9">
    <source>
        <dbReference type="ARBA" id="ARBA00022679"/>
    </source>
</evidence>
<dbReference type="Gene3D" id="3.30.40.10">
    <property type="entry name" value="Zinc/RING finger domain, C3HC4 (zinc finger)"/>
    <property type="match status" value="1"/>
</dbReference>
<dbReference type="EC" id="2.3.2.27" evidence="5 18"/>
<feature type="repeat" description="WD" evidence="17">
    <location>
        <begin position="251"/>
        <end position="285"/>
    </location>
</feature>
<keyword evidence="13 18" id="KW-0833">Ubl conjugation pathway</keyword>
<dbReference type="InterPro" id="IPR003613">
    <property type="entry name" value="Ubox_domain"/>
</dbReference>
<evidence type="ECO:0000256" key="17">
    <source>
        <dbReference type="PROSITE-ProRule" id="PRU00221"/>
    </source>
</evidence>
<evidence type="ECO:0000256" key="18">
    <source>
        <dbReference type="RuleBase" id="RU367101"/>
    </source>
</evidence>
<dbReference type="GO" id="GO:0071006">
    <property type="term" value="C:U2-type catalytic step 1 spliceosome"/>
    <property type="evidence" value="ECO:0007669"/>
    <property type="project" value="TreeGrafter"/>
</dbReference>
<evidence type="ECO:0000256" key="11">
    <source>
        <dbReference type="ARBA" id="ARBA00022737"/>
    </source>
</evidence>
<keyword evidence="11" id="KW-0677">Repeat</keyword>
<dbReference type="GO" id="GO:0006281">
    <property type="term" value="P:DNA repair"/>
    <property type="evidence" value="ECO:0007669"/>
    <property type="project" value="UniProtKB-KW"/>
</dbReference>
<evidence type="ECO:0000256" key="14">
    <source>
        <dbReference type="ARBA" id="ARBA00023187"/>
    </source>
</evidence>
<dbReference type="InParanoid" id="A0A1X2HN34"/>
<evidence type="ECO:0000313" key="22">
    <source>
        <dbReference type="Proteomes" id="UP000242180"/>
    </source>
</evidence>
<dbReference type="STRING" id="13706.A0A1X2HN34"/>
<feature type="repeat" description="WD" evidence="17">
    <location>
        <begin position="343"/>
        <end position="384"/>
    </location>
</feature>
<dbReference type="SMART" id="SM00320">
    <property type="entry name" value="WD40"/>
    <property type="match status" value="7"/>
</dbReference>
<feature type="repeat" description="WD" evidence="17">
    <location>
        <begin position="299"/>
        <end position="340"/>
    </location>
</feature>
<feature type="coiled-coil region" evidence="19">
    <location>
        <begin position="109"/>
        <end position="136"/>
    </location>
</feature>
<comment type="caution">
    <text evidence="21">The sequence shown here is derived from an EMBL/GenBank/DDBJ whole genome shotgun (WGS) entry which is preliminary data.</text>
</comment>
<dbReference type="FunCoup" id="A0A1X2HN34">
    <property type="interactions" value="737"/>
</dbReference>
<evidence type="ECO:0000256" key="7">
    <source>
        <dbReference type="ARBA" id="ARBA00022574"/>
    </source>
</evidence>
<dbReference type="GO" id="GO:0070534">
    <property type="term" value="P:protein K63-linked ubiquitination"/>
    <property type="evidence" value="ECO:0007669"/>
    <property type="project" value="UniProtKB-UniRule"/>
</dbReference>
<dbReference type="UniPathway" id="UPA00143"/>
<keyword evidence="14 18" id="KW-0508">mRNA splicing</keyword>
<dbReference type="InterPro" id="IPR015943">
    <property type="entry name" value="WD40/YVTN_repeat-like_dom_sf"/>
</dbReference>
<keyword evidence="9 18" id="KW-0808">Transferase</keyword>
<keyword evidence="7 17" id="KW-0853">WD repeat</keyword>
<dbReference type="SUPFAM" id="SSF50978">
    <property type="entry name" value="WD40 repeat-like"/>
    <property type="match status" value="1"/>
</dbReference>
<dbReference type="GO" id="GO:0000398">
    <property type="term" value="P:mRNA splicing, via spliceosome"/>
    <property type="evidence" value="ECO:0007669"/>
    <property type="project" value="InterPro"/>
</dbReference>
<evidence type="ECO:0000313" key="21">
    <source>
        <dbReference type="EMBL" id="ORZ00771.1"/>
    </source>
</evidence>
<evidence type="ECO:0000256" key="13">
    <source>
        <dbReference type="ARBA" id="ARBA00022786"/>
    </source>
</evidence>
<feature type="repeat" description="WD" evidence="17">
    <location>
        <begin position="385"/>
        <end position="426"/>
    </location>
</feature>
<keyword evidence="22" id="KW-1185">Reference proteome</keyword>
<comment type="subunit">
    <text evidence="18">Homotetramer.</text>
</comment>
<comment type="subcellular location">
    <subcellularLocation>
        <location evidence="2">Nucleus</location>
        <location evidence="2">Nucleoplasm</location>
    </subcellularLocation>
</comment>
<keyword evidence="10 18" id="KW-0747">Spliceosome</keyword>
<dbReference type="InterPro" id="IPR013915">
    <property type="entry name" value="Prp19_cc"/>
</dbReference>
<evidence type="ECO:0000256" key="1">
    <source>
        <dbReference type="ARBA" id="ARBA00000900"/>
    </source>
</evidence>
<dbReference type="FunFam" id="3.30.40.10:FF:000027">
    <property type="entry name" value="Pre-mRNA-processing factor 19, putative"/>
    <property type="match status" value="1"/>
</dbReference>
<dbReference type="InterPro" id="IPR020472">
    <property type="entry name" value="WD40_PAC1"/>
</dbReference>
<dbReference type="Gene3D" id="2.130.10.10">
    <property type="entry name" value="YVTN repeat-like/Quinoprotein amine dehydrogenase"/>
    <property type="match status" value="1"/>
</dbReference>
<dbReference type="CDD" id="cd00200">
    <property type="entry name" value="WD40"/>
    <property type="match status" value="1"/>
</dbReference>
<dbReference type="InterPro" id="IPR013083">
    <property type="entry name" value="Znf_RING/FYVE/PHD"/>
</dbReference>
<dbReference type="InterPro" id="IPR001680">
    <property type="entry name" value="WD40_rpt"/>
</dbReference>
<comment type="similarity">
    <text evidence="4 18">Belongs to the WD repeat PRP19 family.</text>
</comment>
<keyword evidence="19" id="KW-0175">Coiled coil</keyword>
<dbReference type="EMBL" id="MCGN01000002">
    <property type="protein sequence ID" value="ORZ00771.1"/>
    <property type="molecule type" value="Genomic_DNA"/>
</dbReference>
<accession>A0A1X2HN34</accession>
<dbReference type="OrthoDB" id="687049at2759"/>
<dbReference type="SUPFAM" id="SSF57850">
    <property type="entry name" value="RING/U-box"/>
    <property type="match status" value="1"/>
</dbReference>
<reference evidence="21 22" key="1">
    <citation type="submission" date="2016-07" db="EMBL/GenBank/DDBJ databases">
        <title>Pervasive Adenine N6-methylation of Active Genes in Fungi.</title>
        <authorList>
            <consortium name="DOE Joint Genome Institute"/>
            <person name="Mondo S.J."/>
            <person name="Dannebaum R.O."/>
            <person name="Kuo R.C."/>
            <person name="Labutti K."/>
            <person name="Haridas S."/>
            <person name="Kuo A."/>
            <person name="Salamov A."/>
            <person name="Ahrendt S.R."/>
            <person name="Lipzen A."/>
            <person name="Sullivan W."/>
            <person name="Andreopoulos W.B."/>
            <person name="Clum A."/>
            <person name="Lindquist E."/>
            <person name="Daum C."/>
            <person name="Ramamoorthy G.K."/>
            <person name="Gryganskyi A."/>
            <person name="Culley D."/>
            <person name="Magnuson J.K."/>
            <person name="James T.Y."/>
            <person name="O'Malley M.A."/>
            <person name="Stajich J.E."/>
            <person name="Spatafora J.W."/>
            <person name="Visel A."/>
            <person name="Grigoriev I.V."/>
        </authorList>
    </citation>
    <scope>NUCLEOTIDE SEQUENCE [LARGE SCALE GENOMIC DNA]</scope>
    <source>
        <strain evidence="21 22">NRRL 2496</strain>
    </source>
</reference>
<keyword evidence="16 18" id="KW-0539">Nucleus</keyword>
<organism evidence="21 22">
    <name type="scientific">Syncephalastrum racemosum</name>
    <name type="common">Filamentous fungus</name>
    <dbReference type="NCBI Taxonomy" id="13706"/>
    <lineage>
        <taxon>Eukaryota</taxon>
        <taxon>Fungi</taxon>
        <taxon>Fungi incertae sedis</taxon>
        <taxon>Mucoromycota</taxon>
        <taxon>Mucoromycotina</taxon>
        <taxon>Mucoromycetes</taxon>
        <taxon>Mucorales</taxon>
        <taxon>Syncephalastraceae</taxon>
        <taxon>Syncephalastrum</taxon>
    </lineage>
</organism>
<dbReference type="PANTHER" id="PTHR43995">
    <property type="entry name" value="PRE-MRNA-PROCESSING FACTOR 19"/>
    <property type="match status" value="1"/>
</dbReference>
<gene>
    <name evidence="21" type="ORF">BCR43DRAFT_469063</name>
</gene>
<dbReference type="InterPro" id="IPR038959">
    <property type="entry name" value="Prp19"/>
</dbReference>
<evidence type="ECO:0000256" key="5">
    <source>
        <dbReference type="ARBA" id="ARBA00012483"/>
    </source>
</evidence>
<evidence type="ECO:0000256" key="2">
    <source>
        <dbReference type="ARBA" id="ARBA00004642"/>
    </source>
</evidence>
<dbReference type="Pfam" id="PF24814">
    <property type="entry name" value="WD40_Prp19"/>
    <property type="match status" value="1"/>
</dbReference>
<evidence type="ECO:0000256" key="10">
    <source>
        <dbReference type="ARBA" id="ARBA00022728"/>
    </source>
</evidence>
<dbReference type="AlphaFoldDB" id="A0A1X2HN34"/>
<dbReference type="InterPro" id="IPR055340">
    <property type="entry name" value="RING-Ubox_PRP19"/>
</dbReference>
<dbReference type="GO" id="GO:0005737">
    <property type="term" value="C:cytoplasm"/>
    <property type="evidence" value="ECO:0007669"/>
    <property type="project" value="TreeGrafter"/>
</dbReference>
<dbReference type="SMART" id="SM00504">
    <property type="entry name" value="Ubox"/>
    <property type="match status" value="1"/>
</dbReference>